<dbReference type="InterPro" id="IPR012302">
    <property type="entry name" value="Malic_NAD-bd"/>
</dbReference>
<reference evidence="5" key="1">
    <citation type="journal article" date="2020" name="bioRxiv">
        <title>A rank-normalized archaeal taxonomy based on genome phylogeny resolves widespread incomplete and uneven classifications.</title>
        <authorList>
            <person name="Rinke C."/>
            <person name="Chuvochina M."/>
            <person name="Mussig A.J."/>
            <person name="Chaumeil P.-A."/>
            <person name="Waite D.W."/>
            <person name="Whitman W.B."/>
            <person name="Parks D.H."/>
            <person name="Hugenholtz P."/>
        </authorList>
    </citation>
    <scope>NUCLEOTIDE SEQUENCE</scope>
    <source>
        <strain evidence="5">UBA10219</strain>
    </source>
</reference>
<accession>A0A7J4JEK5</accession>
<dbReference type="InterPro" id="IPR051674">
    <property type="entry name" value="Malate_Decarboxylase"/>
</dbReference>
<proteinExistence type="inferred from homology"/>
<reference evidence="6" key="3">
    <citation type="submission" date="2021-05" db="EMBL/GenBank/DDBJ databases">
        <title>Protein family content uncovers lineage relationships and bacterial pathway maintenance mechanisms in DPANN archaea.</title>
        <authorList>
            <person name="Castelle C.J."/>
            <person name="Meheust R."/>
            <person name="Jaffe A.L."/>
            <person name="Seitz K."/>
            <person name="Gong X."/>
            <person name="Baker B.J."/>
            <person name="Banfield J.F."/>
        </authorList>
    </citation>
    <scope>NUCLEOTIDE SEQUENCE</scope>
    <source>
        <strain evidence="6">RIFCSPLOWO2_01_FULL_58_19</strain>
    </source>
</reference>
<dbReference type="InterPro" id="IPR001891">
    <property type="entry name" value="Malic_OxRdtase"/>
</dbReference>
<dbReference type="SUPFAM" id="SSF53223">
    <property type="entry name" value="Aminoacid dehydrogenase-like, N-terminal domain"/>
    <property type="match status" value="1"/>
</dbReference>
<dbReference type="GO" id="GO:0051287">
    <property type="term" value="F:NAD binding"/>
    <property type="evidence" value="ECO:0007669"/>
    <property type="project" value="InterPro"/>
</dbReference>
<dbReference type="InterPro" id="IPR045213">
    <property type="entry name" value="Malic_NAD-bd_bact_type"/>
</dbReference>
<dbReference type="Proteomes" id="UP000678237">
    <property type="component" value="Unassembled WGS sequence"/>
</dbReference>
<evidence type="ECO:0000256" key="1">
    <source>
        <dbReference type="ARBA" id="ARBA00008785"/>
    </source>
</evidence>
<dbReference type="Pfam" id="PF03949">
    <property type="entry name" value="Malic_M"/>
    <property type="match status" value="1"/>
</dbReference>
<dbReference type="PANTHER" id="PTHR43237">
    <property type="entry name" value="NADP-DEPENDENT MALIC ENZYME"/>
    <property type="match status" value="1"/>
</dbReference>
<dbReference type="Pfam" id="PF00390">
    <property type="entry name" value="malic"/>
    <property type="match status" value="1"/>
</dbReference>
<reference evidence="6" key="2">
    <citation type="submission" date="2021-03" db="EMBL/GenBank/DDBJ databases">
        <authorList>
            <person name="Jaffe A."/>
        </authorList>
    </citation>
    <scope>NUCLEOTIDE SEQUENCE</scope>
    <source>
        <strain evidence="6">RIFCSPLOWO2_01_FULL_58_19</strain>
    </source>
</reference>
<dbReference type="InterPro" id="IPR037062">
    <property type="entry name" value="Malic_N_dom_sf"/>
</dbReference>
<evidence type="ECO:0000256" key="2">
    <source>
        <dbReference type="ARBA" id="ARBA00023002"/>
    </source>
</evidence>
<feature type="domain" description="Malic enzyme N-terminal" evidence="4">
    <location>
        <begin position="15"/>
        <end position="148"/>
    </location>
</feature>
<dbReference type="PIRSF" id="PIRSF000106">
    <property type="entry name" value="ME"/>
    <property type="match status" value="1"/>
</dbReference>
<organism evidence="5 7">
    <name type="scientific">Candidatus Iainarchaeum sp</name>
    <dbReference type="NCBI Taxonomy" id="3101447"/>
    <lineage>
        <taxon>Archaea</taxon>
        <taxon>Candidatus Iainarchaeota</taxon>
        <taxon>Candidatus Iainarchaeia</taxon>
        <taxon>Candidatus Iainarchaeales</taxon>
        <taxon>Candidatus Iainarchaeaceae</taxon>
        <taxon>Candidatus Iainarchaeum</taxon>
    </lineage>
</organism>
<dbReference type="Gene3D" id="3.40.50.720">
    <property type="entry name" value="NAD(P)-binding Rossmann-like Domain"/>
    <property type="match status" value="1"/>
</dbReference>
<dbReference type="InterPro" id="IPR012301">
    <property type="entry name" value="Malic_N_dom"/>
</dbReference>
<comment type="similarity">
    <text evidence="1">Belongs to the malic enzymes family.</text>
</comment>
<gene>
    <name evidence="5" type="ORF">HA252_02245</name>
    <name evidence="6" type="ORF">J4203_02290</name>
</gene>
<feature type="domain" description="Malic enzyme NAD-binding" evidence="3">
    <location>
        <begin position="159"/>
        <end position="388"/>
    </location>
</feature>
<dbReference type="SUPFAM" id="SSF51735">
    <property type="entry name" value="NAD(P)-binding Rossmann-fold domains"/>
    <property type="match status" value="1"/>
</dbReference>
<evidence type="ECO:0000313" key="7">
    <source>
        <dbReference type="Proteomes" id="UP000564964"/>
    </source>
</evidence>
<protein>
    <submittedName>
        <fullName evidence="5">NADP-dependent malic enzyme</fullName>
    </submittedName>
</protein>
<dbReference type="PANTHER" id="PTHR43237:SF4">
    <property type="entry name" value="NADP-DEPENDENT MALIC ENZYME"/>
    <property type="match status" value="1"/>
</dbReference>
<dbReference type="EMBL" id="DUGH01000055">
    <property type="protein sequence ID" value="HIH16202.1"/>
    <property type="molecule type" value="Genomic_DNA"/>
</dbReference>
<dbReference type="Gene3D" id="3.40.50.10380">
    <property type="entry name" value="Malic enzyme, N-terminal domain"/>
    <property type="match status" value="1"/>
</dbReference>
<sequence>MDVYQASLKFHRRLRGKLSIQSKVKLKSKRDLSLAYTPGVAQPCLEIQKNPQRLYDYTIKGNCVAVISDGSAVLGLGNIGAKAALPVMEGKAILFKEFAGIDAFPVCIDSQDPAKLVETIRLISPVFGGINLEDISAPRCFEVETQLQDLGIPVMHDDQHGTSTVVYAALINALKVVKKDMGELKVAISGAGAAGLDIARVLLNIGQTEAILPPVKEVILCDSKGAVHRGRTDLNPYKQAALAYTNNHSNAQTLEEALVDADVFIGVSVANLLNHKHIASMARKAIVFAMANPAPEILPGEAKKGGAAVIATGRSDYPNQVNNVLAFPGLFRGALDSHAMKVTMEMREAASMALAGCVKKPTADRIVPYSLEKGVASVVAKAVVKAVKKFNVPVWG</sequence>
<dbReference type="EMBL" id="JAGVWE010000002">
    <property type="protein sequence ID" value="MBS3062678.1"/>
    <property type="molecule type" value="Genomic_DNA"/>
</dbReference>
<dbReference type="GO" id="GO:0004470">
    <property type="term" value="F:malic enzyme activity"/>
    <property type="evidence" value="ECO:0007669"/>
    <property type="project" value="InterPro"/>
</dbReference>
<dbReference type="AlphaFoldDB" id="A0A7J4JEK5"/>
<evidence type="ECO:0000259" key="4">
    <source>
        <dbReference type="SMART" id="SM01274"/>
    </source>
</evidence>
<dbReference type="FunFam" id="3.40.50.10380:FF:000003">
    <property type="entry name" value="NADP-dependent malic enzyme"/>
    <property type="match status" value="1"/>
</dbReference>
<name>A0A7J4JEK5_9ARCH</name>
<comment type="caution">
    <text evidence="5">The sequence shown here is derived from an EMBL/GenBank/DDBJ whole genome shotgun (WGS) entry which is preliminary data.</text>
</comment>
<dbReference type="Proteomes" id="UP000564964">
    <property type="component" value="Unassembled WGS sequence"/>
</dbReference>
<dbReference type="SMART" id="SM01274">
    <property type="entry name" value="malic"/>
    <property type="match status" value="1"/>
</dbReference>
<dbReference type="GO" id="GO:0016616">
    <property type="term" value="F:oxidoreductase activity, acting on the CH-OH group of donors, NAD or NADP as acceptor"/>
    <property type="evidence" value="ECO:0007669"/>
    <property type="project" value="InterPro"/>
</dbReference>
<keyword evidence="2" id="KW-0560">Oxidoreductase</keyword>
<evidence type="ECO:0000313" key="5">
    <source>
        <dbReference type="EMBL" id="HIH16202.1"/>
    </source>
</evidence>
<dbReference type="InterPro" id="IPR036291">
    <property type="entry name" value="NAD(P)-bd_dom_sf"/>
</dbReference>
<evidence type="ECO:0000313" key="6">
    <source>
        <dbReference type="EMBL" id="MBS3062678.1"/>
    </source>
</evidence>
<evidence type="ECO:0000259" key="3">
    <source>
        <dbReference type="SMART" id="SM00919"/>
    </source>
</evidence>
<dbReference type="SMART" id="SM00919">
    <property type="entry name" value="Malic_M"/>
    <property type="match status" value="1"/>
</dbReference>
<dbReference type="CDD" id="cd05311">
    <property type="entry name" value="NAD_bind_2_malic_enz"/>
    <property type="match status" value="1"/>
</dbReference>
<dbReference type="InterPro" id="IPR046346">
    <property type="entry name" value="Aminoacid_DH-like_N_sf"/>
</dbReference>